<dbReference type="STRING" id="192903.SAMN04488513_10320"/>
<keyword evidence="2" id="KW-1185">Reference proteome</keyword>
<reference evidence="2" key="1">
    <citation type="submission" date="2016-11" db="EMBL/GenBank/DDBJ databases">
        <authorList>
            <person name="Varghese N."/>
            <person name="Submissions S."/>
        </authorList>
    </citation>
    <scope>NUCLEOTIDE SEQUENCE [LARGE SCALE GENOMIC DNA]</scope>
    <source>
        <strain evidence="2">DSM 19858</strain>
    </source>
</reference>
<dbReference type="EMBL" id="FQYU01000003">
    <property type="protein sequence ID" value="SHJ20524.1"/>
    <property type="molecule type" value="Genomic_DNA"/>
</dbReference>
<sequence>MLLLLFAVHGVHAQITERGSGPINLEKHQFKFNLVNPGLSYEFALFRNQSISTDLGLGLATYCEGYAYGLALNNRYRYYHNFNRRLRMDKNVSGNSGNYIAAAQAIFFSQLRICTNIEGPDDFNLGFYGAVYGIQRSYPKGFNFNAELGAGFYKGDGVPDGYGPLVSFKFGWVATKRKSRKPVFD</sequence>
<dbReference type="Proteomes" id="UP000184543">
    <property type="component" value="Unassembled WGS sequence"/>
</dbReference>
<gene>
    <name evidence="1" type="ORF">SAMN04488513_10320</name>
</gene>
<protein>
    <recommendedName>
        <fullName evidence="3">DUF3575 domain-containing protein</fullName>
    </recommendedName>
</protein>
<evidence type="ECO:0008006" key="3">
    <source>
        <dbReference type="Google" id="ProtNLM"/>
    </source>
</evidence>
<dbReference type="AlphaFoldDB" id="A0A1M6HED8"/>
<evidence type="ECO:0000313" key="1">
    <source>
        <dbReference type="EMBL" id="SHJ20524.1"/>
    </source>
</evidence>
<proteinExistence type="predicted"/>
<evidence type="ECO:0000313" key="2">
    <source>
        <dbReference type="Proteomes" id="UP000184543"/>
    </source>
</evidence>
<organism evidence="1 2">
    <name type="scientific">Pseudozobellia thermophila</name>
    <dbReference type="NCBI Taxonomy" id="192903"/>
    <lineage>
        <taxon>Bacteria</taxon>
        <taxon>Pseudomonadati</taxon>
        <taxon>Bacteroidota</taxon>
        <taxon>Flavobacteriia</taxon>
        <taxon>Flavobacteriales</taxon>
        <taxon>Flavobacteriaceae</taxon>
        <taxon>Pseudozobellia</taxon>
    </lineage>
</organism>
<accession>A0A1M6HED8</accession>
<name>A0A1M6HED8_9FLAO</name>